<protein>
    <recommendedName>
        <fullName evidence="11">E2F/DP family winged-helix DNA-binding domain-containing protein</fullName>
    </recommendedName>
</protein>
<dbReference type="AlphaFoldDB" id="A0AAF0WRE6"/>
<dbReference type="PANTHER" id="PTHR12081:SF99">
    <property type="entry name" value="E2F TRANSCRIPTION FACTOR-LIKE E2FF ISOFORM X1"/>
    <property type="match status" value="1"/>
</dbReference>
<keyword evidence="6 9" id="KW-0804">Transcription</keyword>
<organism evidence="12 13">
    <name type="scientific">Daucus carota subsp. sativus</name>
    <name type="common">Carrot</name>
    <dbReference type="NCBI Taxonomy" id="79200"/>
    <lineage>
        <taxon>Eukaryota</taxon>
        <taxon>Viridiplantae</taxon>
        <taxon>Streptophyta</taxon>
        <taxon>Embryophyta</taxon>
        <taxon>Tracheophyta</taxon>
        <taxon>Spermatophyta</taxon>
        <taxon>Magnoliopsida</taxon>
        <taxon>eudicotyledons</taxon>
        <taxon>Gunneridae</taxon>
        <taxon>Pentapetalae</taxon>
        <taxon>asterids</taxon>
        <taxon>campanulids</taxon>
        <taxon>Apiales</taxon>
        <taxon>Apiaceae</taxon>
        <taxon>Apioideae</taxon>
        <taxon>Scandiceae</taxon>
        <taxon>Daucinae</taxon>
        <taxon>Daucus</taxon>
        <taxon>Daucus sect. Daucus</taxon>
    </lineage>
</organism>
<dbReference type="EMBL" id="CP093345">
    <property type="protein sequence ID" value="WOG93371.1"/>
    <property type="molecule type" value="Genomic_DNA"/>
</dbReference>
<dbReference type="InterPro" id="IPR003316">
    <property type="entry name" value="E2F_WHTH_DNA-bd_dom"/>
</dbReference>
<dbReference type="PANTHER" id="PTHR12081">
    <property type="entry name" value="TRANSCRIPTION FACTOR E2F"/>
    <property type="match status" value="1"/>
</dbReference>
<dbReference type="InterPro" id="IPR015633">
    <property type="entry name" value="E2F"/>
</dbReference>
<dbReference type="Gene3D" id="1.10.10.10">
    <property type="entry name" value="Winged helix-like DNA-binding domain superfamily/Winged helix DNA-binding domain"/>
    <property type="match status" value="2"/>
</dbReference>
<keyword evidence="8" id="KW-0131">Cell cycle</keyword>
<feature type="domain" description="E2F/DP family winged-helix DNA-binding" evidence="11">
    <location>
        <begin position="28"/>
        <end position="93"/>
    </location>
</feature>
<feature type="region of interest" description="Disordered" evidence="10">
    <location>
        <begin position="109"/>
        <end position="131"/>
    </location>
</feature>
<dbReference type="GO" id="GO:0090575">
    <property type="term" value="C:RNA polymerase II transcription regulator complex"/>
    <property type="evidence" value="ECO:0007669"/>
    <property type="project" value="TreeGrafter"/>
</dbReference>
<evidence type="ECO:0000313" key="13">
    <source>
        <dbReference type="Proteomes" id="UP000077755"/>
    </source>
</evidence>
<dbReference type="InterPro" id="IPR036388">
    <property type="entry name" value="WH-like_DNA-bd_sf"/>
</dbReference>
<reference evidence="12" key="1">
    <citation type="journal article" date="2016" name="Nat. Genet.">
        <title>A high-quality carrot genome assembly provides new insights into carotenoid accumulation and asterid genome evolution.</title>
        <authorList>
            <person name="Iorizzo M."/>
            <person name="Ellison S."/>
            <person name="Senalik D."/>
            <person name="Zeng P."/>
            <person name="Satapoomin P."/>
            <person name="Huang J."/>
            <person name="Bowman M."/>
            <person name="Iovene M."/>
            <person name="Sanseverino W."/>
            <person name="Cavagnaro P."/>
            <person name="Yildiz M."/>
            <person name="Macko-Podgorni A."/>
            <person name="Moranska E."/>
            <person name="Grzebelus E."/>
            <person name="Grzebelus D."/>
            <person name="Ashrafi H."/>
            <person name="Zheng Z."/>
            <person name="Cheng S."/>
            <person name="Spooner D."/>
            <person name="Van Deynze A."/>
            <person name="Simon P."/>
        </authorList>
    </citation>
    <scope>NUCLEOTIDE SEQUENCE</scope>
    <source>
        <tissue evidence="12">Leaf</tissue>
    </source>
</reference>
<evidence type="ECO:0000256" key="6">
    <source>
        <dbReference type="ARBA" id="ARBA00023163"/>
    </source>
</evidence>
<keyword evidence="5 9" id="KW-0238">DNA-binding</keyword>
<dbReference type="SMART" id="SM01372">
    <property type="entry name" value="E2F_TDP"/>
    <property type="match status" value="2"/>
</dbReference>
<evidence type="ECO:0000259" key="11">
    <source>
        <dbReference type="SMART" id="SM01372"/>
    </source>
</evidence>
<accession>A0AAF0WRE6</accession>
<evidence type="ECO:0000256" key="8">
    <source>
        <dbReference type="ARBA" id="ARBA00023306"/>
    </source>
</evidence>
<dbReference type="FunFam" id="1.10.10.10:FF:000073">
    <property type="entry name" value="E2F transcription factor 8"/>
    <property type="match status" value="1"/>
</dbReference>
<evidence type="ECO:0000256" key="4">
    <source>
        <dbReference type="ARBA" id="ARBA00023015"/>
    </source>
</evidence>
<keyword evidence="3" id="KW-0678">Repressor</keyword>
<evidence type="ECO:0000256" key="5">
    <source>
        <dbReference type="ARBA" id="ARBA00023125"/>
    </source>
</evidence>
<keyword evidence="7 9" id="KW-0539">Nucleus</keyword>
<dbReference type="GO" id="GO:0000981">
    <property type="term" value="F:DNA-binding transcription factor activity, RNA polymerase II-specific"/>
    <property type="evidence" value="ECO:0007669"/>
    <property type="project" value="TreeGrafter"/>
</dbReference>
<keyword evidence="13" id="KW-1185">Reference proteome</keyword>
<evidence type="ECO:0000256" key="9">
    <source>
        <dbReference type="RuleBase" id="RU003796"/>
    </source>
</evidence>
<dbReference type="Pfam" id="PF02319">
    <property type="entry name" value="WHD_E2F_TDP"/>
    <property type="match status" value="2"/>
</dbReference>
<evidence type="ECO:0000313" key="12">
    <source>
        <dbReference type="EMBL" id="WOG93371.1"/>
    </source>
</evidence>
<comment type="similarity">
    <text evidence="2 9">Belongs to the E2F/DP family.</text>
</comment>
<evidence type="ECO:0000256" key="7">
    <source>
        <dbReference type="ARBA" id="ARBA00023242"/>
    </source>
</evidence>
<evidence type="ECO:0000256" key="10">
    <source>
        <dbReference type="SAM" id="MobiDB-lite"/>
    </source>
</evidence>
<proteinExistence type="inferred from homology"/>
<dbReference type="SUPFAM" id="SSF46785">
    <property type="entry name" value="Winged helix' DNA-binding domain"/>
    <property type="match status" value="2"/>
</dbReference>
<dbReference type="FunFam" id="1.10.10.10:FF:000295">
    <property type="entry name" value="E2F transcription factor-like E2FE"/>
    <property type="match status" value="1"/>
</dbReference>
<reference evidence="12" key="2">
    <citation type="submission" date="2022-03" db="EMBL/GenBank/DDBJ databases">
        <title>Draft title - Genomic analysis of global carrot germplasm unveils the trajectory of domestication and the origin of high carotenoid orange carrot.</title>
        <authorList>
            <person name="Iorizzo M."/>
            <person name="Ellison S."/>
            <person name="Senalik D."/>
            <person name="Macko-Podgorni A."/>
            <person name="Grzebelus D."/>
            <person name="Bostan H."/>
            <person name="Rolling W."/>
            <person name="Curaba J."/>
            <person name="Simon P."/>
        </authorList>
    </citation>
    <scope>NUCLEOTIDE SEQUENCE</scope>
    <source>
        <tissue evidence="12">Leaf</tissue>
    </source>
</reference>
<dbReference type="Proteomes" id="UP000077755">
    <property type="component" value="Chromosome 3"/>
</dbReference>
<comment type="subcellular location">
    <subcellularLocation>
        <location evidence="1 9">Nucleus</location>
    </subcellularLocation>
</comment>
<sequence length="363" mass="40740">MSSSLSLSSYSSLFGYDTLNPSVSNYSRKDKSLALLCSNFLKLYNRDDVECVGVDAAAAQLGVERRRIYDIVNIMESIGVLVRKAKNQYCWKGFDAIPQALHDLQISNEKETERSPSDSNKEEKSVSCPKTESRKEKSLALLAKNFVKLFLRSGADIISLDSAATALPGDVHDTTAMRTKARRLYDIANVFASMNLIEKSKDPESGEPAFRQLVQNSRSALETGFGSNDNKRRTFGTEITNTASKRFKDNSLSNCRSSEKVSVPTYAKQHNVKTENDENSMKQHQRHQSKGFVFGPFSPASIRDLDALENNKVGRIQDWEQLASTYFPRYQNQAVSDLITHYADAWKSWLVEVDEKKPTQTAS</sequence>
<name>A0AAF0WRE6_DAUCS</name>
<gene>
    <name evidence="12" type="ORF">DCAR_0312655</name>
</gene>
<keyword evidence="4 9" id="KW-0805">Transcription regulation</keyword>
<evidence type="ECO:0000256" key="1">
    <source>
        <dbReference type="ARBA" id="ARBA00004123"/>
    </source>
</evidence>
<evidence type="ECO:0000256" key="2">
    <source>
        <dbReference type="ARBA" id="ARBA00010940"/>
    </source>
</evidence>
<dbReference type="InterPro" id="IPR036390">
    <property type="entry name" value="WH_DNA-bd_sf"/>
</dbReference>
<dbReference type="GO" id="GO:0000978">
    <property type="term" value="F:RNA polymerase II cis-regulatory region sequence-specific DNA binding"/>
    <property type="evidence" value="ECO:0007669"/>
    <property type="project" value="InterPro"/>
</dbReference>
<evidence type="ECO:0000256" key="3">
    <source>
        <dbReference type="ARBA" id="ARBA00022491"/>
    </source>
</evidence>
<feature type="domain" description="E2F/DP family winged-helix DNA-binding" evidence="11">
    <location>
        <begin position="134"/>
        <end position="214"/>
    </location>
</feature>